<dbReference type="InterPro" id="IPR045886">
    <property type="entry name" value="ThiF/MoeB/HesA"/>
</dbReference>
<dbReference type="CDD" id="cd00158">
    <property type="entry name" value="RHOD"/>
    <property type="match status" value="1"/>
</dbReference>
<dbReference type="GO" id="GO:0005737">
    <property type="term" value="C:cytoplasm"/>
    <property type="evidence" value="ECO:0007669"/>
    <property type="project" value="TreeGrafter"/>
</dbReference>
<accession>A0A1Y5I1N0</accession>
<dbReference type="eggNOG" id="KOG2017">
    <property type="taxonomic scope" value="Eukaryota"/>
</dbReference>
<dbReference type="Proteomes" id="UP000195557">
    <property type="component" value="Unassembled WGS sequence"/>
</dbReference>
<evidence type="ECO:0000259" key="4">
    <source>
        <dbReference type="PROSITE" id="PS50206"/>
    </source>
</evidence>
<dbReference type="CDD" id="cd00757">
    <property type="entry name" value="ThiF_MoeB_HesA_family"/>
    <property type="match status" value="1"/>
</dbReference>
<dbReference type="GO" id="GO:0016779">
    <property type="term" value="F:nucleotidyltransferase activity"/>
    <property type="evidence" value="ECO:0007669"/>
    <property type="project" value="TreeGrafter"/>
</dbReference>
<keyword evidence="3" id="KW-0067">ATP-binding</keyword>
<dbReference type="EMBL" id="KZ155832">
    <property type="protein sequence ID" value="OUS43406.1"/>
    <property type="molecule type" value="Genomic_DNA"/>
</dbReference>
<dbReference type="SUPFAM" id="SSF52821">
    <property type="entry name" value="Rhodanese/Cell cycle control phosphatase"/>
    <property type="match status" value="1"/>
</dbReference>
<feature type="domain" description="Rhodanese" evidence="4">
    <location>
        <begin position="346"/>
        <end position="443"/>
    </location>
</feature>
<dbReference type="InterPro" id="IPR000594">
    <property type="entry name" value="ThiF_NAD_FAD-bd"/>
</dbReference>
<dbReference type="InterPro" id="IPR036873">
    <property type="entry name" value="Rhodanese-like_dom_sf"/>
</dbReference>
<evidence type="ECO:0000256" key="1">
    <source>
        <dbReference type="ARBA" id="ARBA00022679"/>
    </source>
</evidence>
<evidence type="ECO:0000256" key="3">
    <source>
        <dbReference type="ARBA" id="ARBA00022840"/>
    </source>
</evidence>
<dbReference type="InterPro" id="IPR001763">
    <property type="entry name" value="Rhodanese-like_dom"/>
</dbReference>
<organism evidence="5">
    <name type="scientific">Ostreococcus tauri</name>
    <name type="common">Marine green alga</name>
    <dbReference type="NCBI Taxonomy" id="70448"/>
    <lineage>
        <taxon>Eukaryota</taxon>
        <taxon>Viridiplantae</taxon>
        <taxon>Chlorophyta</taxon>
        <taxon>Mamiellophyceae</taxon>
        <taxon>Mamiellales</taxon>
        <taxon>Bathycoccaceae</taxon>
        <taxon>Ostreococcus</taxon>
    </lineage>
</organism>
<dbReference type="SUPFAM" id="SSF69572">
    <property type="entry name" value="Activating enzymes of the ubiquitin-like proteins"/>
    <property type="match status" value="1"/>
</dbReference>
<evidence type="ECO:0000313" key="5">
    <source>
        <dbReference type="EMBL" id="OUS43406.1"/>
    </source>
</evidence>
<dbReference type="PANTHER" id="PTHR10953">
    <property type="entry name" value="UBIQUITIN-ACTIVATING ENZYME E1"/>
    <property type="match status" value="1"/>
</dbReference>
<gene>
    <name evidence="5" type="ORF">BE221DRAFT_207861</name>
</gene>
<dbReference type="Gene3D" id="3.40.250.10">
    <property type="entry name" value="Rhodanese-like domain"/>
    <property type="match status" value="1"/>
</dbReference>
<dbReference type="InterPro" id="IPR035985">
    <property type="entry name" value="Ubiquitin-activating_enz"/>
</dbReference>
<evidence type="ECO:0000256" key="2">
    <source>
        <dbReference type="ARBA" id="ARBA00022741"/>
    </source>
</evidence>
<dbReference type="GO" id="GO:0004792">
    <property type="term" value="F:thiosulfate-cyanide sulfurtransferase activity"/>
    <property type="evidence" value="ECO:0007669"/>
    <property type="project" value="TreeGrafter"/>
</dbReference>
<dbReference type="FunFam" id="3.40.50.720:FF:000033">
    <property type="entry name" value="Adenylyltransferase and sulfurtransferase MOCS3"/>
    <property type="match status" value="1"/>
</dbReference>
<proteinExistence type="predicted"/>
<protein>
    <submittedName>
        <fullName evidence="5">Cnx5, molybdenum cofactor biosynthesis protein</fullName>
    </submittedName>
</protein>
<dbReference type="Pfam" id="PF00581">
    <property type="entry name" value="Rhodanese"/>
    <property type="match status" value="1"/>
</dbReference>
<keyword evidence="1" id="KW-0808">Transferase</keyword>
<dbReference type="Gene3D" id="3.40.50.720">
    <property type="entry name" value="NAD(P)-binding Rossmann-like Domain"/>
    <property type="match status" value="1"/>
</dbReference>
<keyword evidence="2" id="KW-0547">Nucleotide-binding</keyword>
<sequence length="446" mass="48103">MSRASTWTPALEIERDARAVERYARHLVLPRGAALQRALCAARVLVVGCGGLGCPVATYLSANGVGTIALCDADDVELSNLHRQVGHATSKVGTSKSASLRERCLGLNDGIEIIEHRLFVNQMNANEMVDGFDLVCDCSDNPRTRYVLSDACARRGVPLVSAACVGFEGQLTVLCGTRSWDDERRDFGAFTPAPCYRCLFPTPPAAGDAGTCGASGVLGVLPGIVGTFQALEAIKVLSGLGETLRGKMVYFDSLSASPTMTLNMREERDPRCACCSVEKFDQKTYDYDAFLSSTPCPMKFVKTRSINGVDLSAPPAHGPGESLDEELQKHSAWKRLSTGDFQTRSSSTGALIVDVRSKRLFDAAHLRGSVNIPIEMLDEGEWRSVVAEADANVDTVLFVCAGGNNSQRASAWFANSSLRGFREVFDMRGGLAAWRRDVDPSFPKLG</sequence>
<dbReference type="SMART" id="SM00450">
    <property type="entry name" value="RHOD"/>
    <property type="match status" value="1"/>
</dbReference>
<dbReference type="GO" id="GO:0005524">
    <property type="term" value="F:ATP binding"/>
    <property type="evidence" value="ECO:0007669"/>
    <property type="project" value="UniProtKB-KW"/>
</dbReference>
<dbReference type="Pfam" id="PF00899">
    <property type="entry name" value="ThiF"/>
    <property type="match status" value="1"/>
</dbReference>
<name>A0A1Y5I1N0_OSTTA</name>
<dbReference type="GO" id="GO:0042292">
    <property type="term" value="F:URM1 activating enzyme activity"/>
    <property type="evidence" value="ECO:0007669"/>
    <property type="project" value="TreeGrafter"/>
</dbReference>
<dbReference type="PANTHER" id="PTHR10953:SF102">
    <property type="entry name" value="ADENYLYLTRANSFERASE AND SULFURTRANSFERASE MOCS3"/>
    <property type="match status" value="1"/>
</dbReference>
<dbReference type="PROSITE" id="PS50206">
    <property type="entry name" value="RHODANESE_3"/>
    <property type="match status" value="1"/>
</dbReference>
<reference evidence="5" key="1">
    <citation type="submission" date="2017-04" db="EMBL/GenBank/DDBJ databases">
        <title>Population genomics of picophytoplankton unveils novel chromosome hypervariability.</title>
        <authorList>
            <consortium name="DOE Joint Genome Institute"/>
            <person name="Blanc-Mathieu R."/>
            <person name="Krasovec M."/>
            <person name="Hebrard M."/>
            <person name="Yau S."/>
            <person name="Desgranges E."/>
            <person name="Martin J."/>
            <person name="Schackwitz W."/>
            <person name="Kuo A."/>
            <person name="Salin G."/>
            <person name="Donnadieu C."/>
            <person name="Desdevises Y."/>
            <person name="Sanchez-Ferandin S."/>
            <person name="Moreau H."/>
            <person name="Rivals E."/>
            <person name="Grigoriev I.V."/>
            <person name="Grimsley N."/>
            <person name="Eyre-Walker A."/>
            <person name="Piganeau G."/>
        </authorList>
    </citation>
    <scope>NUCLEOTIDE SEQUENCE [LARGE SCALE GENOMIC DNA]</scope>
    <source>
        <strain evidence="5">RCC 1115</strain>
    </source>
</reference>
<dbReference type="AlphaFoldDB" id="A0A1Y5I1N0"/>